<protein>
    <submittedName>
        <fullName evidence="2">Uncharacterized protein</fullName>
    </submittedName>
</protein>
<evidence type="ECO:0000256" key="1">
    <source>
        <dbReference type="SAM" id="MobiDB-lite"/>
    </source>
</evidence>
<dbReference type="AlphaFoldDB" id="A0A9D4R990"/>
<comment type="caution">
    <text evidence="2">The sequence shown here is derived from an EMBL/GenBank/DDBJ whole genome shotgun (WGS) entry which is preliminary data.</text>
</comment>
<proteinExistence type="predicted"/>
<feature type="compositionally biased region" description="Polar residues" evidence="1">
    <location>
        <begin position="25"/>
        <end position="38"/>
    </location>
</feature>
<accession>A0A9D4R990</accession>
<evidence type="ECO:0000313" key="3">
    <source>
        <dbReference type="Proteomes" id="UP000828390"/>
    </source>
</evidence>
<organism evidence="2 3">
    <name type="scientific">Dreissena polymorpha</name>
    <name type="common">Zebra mussel</name>
    <name type="synonym">Mytilus polymorpha</name>
    <dbReference type="NCBI Taxonomy" id="45954"/>
    <lineage>
        <taxon>Eukaryota</taxon>
        <taxon>Metazoa</taxon>
        <taxon>Spiralia</taxon>
        <taxon>Lophotrochozoa</taxon>
        <taxon>Mollusca</taxon>
        <taxon>Bivalvia</taxon>
        <taxon>Autobranchia</taxon>
        <taxon>Heteroconchia</taxon>
        <taxon>Euheterodonta</taxon>
        <taxon>Imparidentia</taxon>
        <taxon>Neoheterodontei</taxon>
        <taxon>Myida</taxon>
        <taxon>Dreissenoidea</taxon>
        <taxon>Dreissenidae</taxon>
        <taxon>Dreissena</taxon>
    </lineage>
</organism>
<keyword evidence="3" id="KW-1185">Reference proteome</keyword>
<reference evidence="2" key="1">
    <citation type="journal article" date="2019" name="bioRxiv">
        <title>The Genome of the Zebra Mussel, Dreissena polymorpha: A Resource for Invasive Species Research.</title>
        <authorList>
            <person name="McCartney M.A."/>
            <person name="Auch B."/>
            <person name="Kono T."/>
            <person name="Mallez S."/>
            <person name="Zhang Y."/>
            <person name="Obille A."/>
            <person name="Becker A."/>
            <person name="Abrahante J.E."/>
            <person name="Garbe J."/>
            <person name="Badalamenti J.P."/>
            <person name="Herman A."/>
            <person name="Mangelson H."/>
            <person name="Liachko I."/>
            <person name="Sullivan S."/>
            <person name="Sone E.D."/>
            <person name="Koren S."/>
            <person name="Silverstein K.A.T."/>
            <person name="Beckman K.B."/>
            <person name="Gohl D.M."/>
        </authorList>
    </citation>
    <scope>NUCLEOTIDE SEQUENCE</scope>
    <source>
        <strain evidence="2">Duluth1</strain>
        <tissue evidence="2">Whole animal</tissue>
    </source>
</reference>
<dbReference type="EMBL" id="JAIWYP010000003">
    <property type="protein sequence ID" value="KAH3859786.1"/>
    <property type="molecule type" value="Genomic_DNA"/>
</dbReference>
<sequence>MTEDGLEDGDSEYQEPVNIIHFKQTESNSGQQTQNPRHQTVKMDETRTQNDLIAKLLKRIEKLEEAQQAKDRKRSTFKRDIMEPTKKGETGFKHAGGFSQAQKEVLLEEVKKSVEGNKKQIKVSEAKADAAYLEVKDGEVTKEAVVADIKEIPLVKKSKRLRKVTVAEVVTVPALSEALVDMTMTRRQNYVIEPAKGFSHTYPLIMAATLVNVNRALTCKHDVEIGEAEKIEKCAGVIAAEENIEEEGNLAKVRLPNKTYVSPHLKPLFEQSTVYKTEEEKQVVASLLRAFNSIKSWDIHFMMAGDREGIERHSKELPAAVTSLVDPSLYVLTTWLSYMSEPLKWGPCRKCRRRAEMMQIIIKDQHGNEEHINENFNRQEEPDKSYQCVNDSTQHHAISSKQEKITLCQSVKVIKTYAESQPGNSNDSAPFVTNHSSNTWASMYPREEIGKMQLEDTYKGKIYMAVQRGDKPSGSEMLADTSSGCMNEVVARWGISLPIHSDKTRTSARHPSGDGQYQTFSKFDRNWKRLFSHAKATPGSIDNTSQYVQELQARMLKAHQVARRQLKSSTSRNKLTYDVK</sequence>
<gene>
    <name evidence="2" type="ORF">DPMN_102609</name>
</gene>
<feature type="region of interest" description="Disordered" evidence="1">
    <location>
        <begin position="23"/>
        <end position="48"/>
    </location>
</feature>
<evidence type="ECO:0000313" key="2">
    <source>
        <dbReference type="EMBL" id="KAH3859786.1"/>
    </source>
</evidence>
<reference evidence="2" key="2">
    <citation type="submission" date="2020-11" db="EMBL/GenBank/DDBJ databases">
        <authorList>
            <person name="McCartney M.A."/>
            <person name="Auch B."/>
            <person name="Kono T."/>
            <person name="Mallez S."/>
            <person name="Becker A."/>
            <person name="Gohl D.M."/>
            <person name="Silverstein K.A.T."/>
            <person name="Koren S."/>
            <person name="Bechman K.B."/>
            <person name="Herman A."/>
            <person name="Abrahante J.E."/>
            <person name="Garbe J."/>
        </authorList>
    </citation>
    <scope>NUCLEOTIDE SEQUENCE</scope>
    <source>
        <strain evidence="2">Duluth1</strain>
        <tissue evidence="2">Whole animal</tissue>
    </source>
</reference>
<dbReference type="Proteomes" id="UP000828390">
    <property type="component" value="Unassembled WGS sequence"/>
</dbReference>
<name>A0A9D4R990_DREPO</name>